<keyword evidence="2" id="KW-1185">Reference proteome</keyword>
<gene>
    <name evidence="1" type="ORF">MarbSA_05750</name>
</gene>
<sequence>MKPSEHDYHCCDCGNHDNEEEWCNLKDESKLNTEIGCLDVLFL</sequence>
<accession>A0ACA8R1U0</accession>
<protein>
    <submittedName>
        <fullName evidence="1">Uncharacterized protein</fullName>
    </submittedName>
</protein>
<dbReference type="Proteomes" id="UP000825015">
    <property type="component" value="Chromosome"/>
</dbReference>
<dbReference type="EMBL" id="AP019779">
    <property type="protein sequence ID" value="BBL61535.1"/>
    <property type="molecule type" value="Genomic_DNA"/>
</dbReference>
<proteinExistence type="predicted"/>
<evidence type="ECO:0000313" key="2">
    <source>
        <dbReference type="Proteomes" id="UP000825015"/>
    </source>
</evidence>
<evidence type="ECO:0000313" key="1">
    <source>
        <dbReference type="EMBL" id="BBL61535.1"/>
    </source>
</evidence>
<name>A0ACA8R1U0_METAZ</name>
<organism evidence="1 2">
    <name type="scientific">Methanobrevibacter arboriphilus</name>
    <dbReference type="NCBI Taxonomy" id="39441"/>
    <lineage>
        <taxon>Archaea</taxon>
        <taxon>Methanobacteriati</taxon>
        <taxon>Methanobacteriota</taxon>
        <taxon>Methanomada group</taxon>
        <taxon>Methanobacteria</taxon>
        <taxon>Methanobacteriales</taxon>
        <taxon>Methanobacteriaceae</taxon>
        <taxon>Methanobrevibacter</taxon>
    </lineage>
</organism>
<reference evidence="1" key="1">
    <citation type="submission" date="2019-06" db="EMBL/GenBank/DDBJ databases">
        <title>Complete genome sequence of Methanobrevibacter arboriphilus strain SA.</title>
        <authorList>
            <person name="Asakawa S."/>
        </authorList>
    </citation>
    <scope>NUCLEOTIDE SEQUENCE</scope>
    <source>
        <strain evidence="1">SA</strain>
    </source>
</reference>